<evidence type="ECO:0000313" key="1">
    <source>
        <dbReference type="EMBL" id="KAG8662700.1"/>
    </source>
</evidence>
<proteinExistence type="predicted"/>
<organism evidence="1 2">
    <name type="scientific">Manihot esculenta</name>
    <name type="common">Cassava</name>
    <name type="synonym">Jatropha manihot</name>
    <dbReference type="NCBI Taxonomy" id="3983"/>
    <lineage>
        <taxon>Eukaryota</taxon>
        <taxon>Viridiplantae</taxon>
        <taxon>Streptophyta</taxon>
        <taxon>Embryophyta</taxon>
        <taxon>Tracheophyta</taxon>
        <taxon>Spermatophyta</taxon>
        <taxon>Magnoliopsida</taxon>
        <taxon>eudicotyledons</taxon>
        <taxon>Gunneridae</taxon>
        <taxon>Pentapetalae</taxon>
        <taxon>rosids</taxon>
        <taxon>fabids</taxon>
        <taxon>Malpighiales</taxon>
        <taxon>Euphorbiaceae</taxon>
        <taxon>Crotonoideae</taxon>
        <taxon>Manihoteae</taxon>
        <taxon>Manihot</taxon>
    </lineage>
</organism>
<keyword evidence="2" id="KW-1185">Reference proteome</keyword>
<comment type="caution">
    <text evidence="1">The sequence shown here is derived from an EMBL/GenBank/DDBJ whole genome shotgun (WGS) entry which is preliminary data.</text>
</comment>
<dbReference type="EMBL" id="CM004387">
    <property type="protein sequence ID" value="KAG8662700.1"/>
    <property type="molecule type" value="Genomic_DNA"/>
</dbReference>
<protein>
    <submittedName>
        <fullName evidence="1">Uncharacterized protein</fullName>
    </submittedName>
</protein>
<accession>A0ACB7IDY7</accession>
<sequence>MHGRYLELMLAINENGFSGDVQNEMKEMGSGVMTTSTMAAAVVVVLWVAVSVDVGWCSDDGMMENAKGRMNMAARNVEVKAKEMKQKAAEAMRNVKEKAGSWYRRAYGTFSKDARENIKGRASKTSDTMKQAAYGASRYACGMNVDEAVNKACGTVGDIKDFNSDQVIRMASDRASDAREKVAGAMDYGKYKAANAYDDANDLASYWVGDSRDAMAEGMNYGRSRLTNAYDEAKQKLGRDTNMASDRASDAREKVAGAMDCGKYKAANAYDDADNMASYWLGDSRDAMAEGMNYGRSRLTNARDEAKQKLGRDTNMASGRASDAREKVAGAMDCGKYKAANAYDDADNMASYWLGDSRDAMAEGMNYGRSRLTNAYDEAKQKLGRDANMASEKLGDAEEEMTEAMEHGKERSAQVHDEAKQQFDKAKDAIADAMGYERWDKMDVSDEAIKKVCEVYCTAKETMKVQGKSKYEAAKERLSKATGDLGAKMRNERAVDMYDEAEQKMGMASDVASEKASKGKEAMQLGAMGCEEMNAFDEAVNNVREAYRLAKEERTFRGRSKYEAAKERMWKATGGCWGEDAGVYCR</sequence>
<dbReference type="Proteomes" id="UP000091857">
    <property type="component" value="Chromosome 1"/>
</dbReference>
<reference evidence="2" key="1">
    <citation type="journal article" date="2016" name="Nat. Biotechnol.">
        <title>Sequencing wild and cultivated cassava and related species reveals extensive interspecific hybridization and genetic diversity.</title>
        <authorList>
            <person name="Bredeson J.V."/>
            <person name="Lyons J.B."/>
            <person name="Prochnik S.E."/>
            <person name="Wu G.A."/>
            <person name="Ha C.M."/>
            <person name="Edsinger-Gonzales E."/>
            <person name="Grimwood J."/>
            <person name="Schmutz J."/>
            <person name="Rabbi I.Y."/>
            <person name="Egesi C."/>
            <person name="Nauluvula P."/>
            <person name="Lebot V."/>
            <person name="Ndunguru J."/>
            <person name="Mkamilo G."/>
            <person name="Bart R.S."/>
            <person name="Setter T.L."/>
            <person name="Gleadow R.M."/>
            <person name="Kulakow P."/>
            <person name="Ferguson M.E."/>
            <person name="Rounsley S."/>
            <person name="Rokhsar D.S."/>
        </authorList>
    </citation>
    <scope>NUCLEOTIDE SEQUENCE [LARGE SCALE GENOMIC DNA]</scope>
    <source>
        <strain evidence="2">cv. AM560-2</strain>
    </source>
</reference>
<name>A0ACB7IDY7_MANES</name>
<gene>
    <name evidence="1" type="ORF">MANES_01G135700v8</name>
</gene>
<evidence type="ECO:0000313" key="2">
    <source>
        <dbReference type="Proteomes" id="UP000091857"/>
    </source>
</evidence>